<evidence type="ECO:0000313" key="5">
    <source>
        <dbReference type="Proteomes" id="UP000299102"/>
    </source>
</evidence>
<protein>
    <recommendedName>
        <fullName evidence="3">Carboxylesterase type B domain-containing protein</fullName>
    </recommendedName>
</protein>
<gene>
    <name evidence="4" type="ORF">EVAR_25552_1</name>
</gene>
<evidence type="ECO:0000259" key="3">
    <source>
        <dbReference type="Pfam" id="PF00135"/>
    </source>
</evidence>
<accession>A0A4C1Z7P2</accession>
<dbReference type="EMBL" id="BGZK01001594">
    <property type="protein sequence ID" value="GBP82919.1"/>
    <property type="molecule type" value="Genomic_DNA"/>
</dbReference>
<sequence>MLRCACAGVLLLVLVCAARDEARVVRIAQGSVRGYRHPTGDFYAFYGIPYATAPTGSLKFKVDGNEAGNALVTPLVLRVSMGGGDHLLSSGPCVRLPFISPIKVRWTRATSALAGHWRGACAGEAEVLNVLCGSTSEIPVHETSHRSSNNIDRASVVLGEKKAIAPTACPSQCISAYSI</sequence>
<feature type="signal peptide" evidence="2">
    <location>
        <begin position="1"/>
        <end position="18"/>
    </location>
</feature>
<feature type="chain" id="PRO_5020025258" description="Carboxylesterase type B domain-containing protein" evidence="2">
    <location>
        <begin position="19"/>
        <end position="179"/>
    </location>
</feature>
<keyword evidence="1" id="KW-0325">Glycoprotein</keyword>
<dbReference type="InterPro" id="IPR002018">
    <property type="entry name" value="CarbesteraseB"/>
</dbReference>
<feature type="domain" description="Carboxylesterase type B" evidence="3">
    <location>
        <begin position="22"/>
        <end position="61"/>
    </location>
</feature>
<dbReference type="InterPro" id="IPR029058">
    <property type="entry name" value="AB_hydrolase_fold"/>
</dbReference>
<proteinExistence type="predicted"/>
<comment type="caution">
    <text evidence="4">The sequence shown here is derived from an EMBL/GenBank/DDBJ whole genome shotgun (WGS) entry which is preliminary data.</text>
</comment>
<dbReference type="SUPFAM" id="SSF53474">
    <property type="entry name" value="alpha/beta-Hydrolases"/>
    <property type="match status" value="1"/>
</dbReference>
<dbReference type="OrthoDB" id="3200163at2759"/>
<reference evidence="4 5" key="1">
    <citation type="journal article" date="2019" name="Commun. Biol.">
        <title>The bagworm genome reveals a unique fibroin gene that provides high tensile strength.</title>
        <authorList>
            <person name="Kono N."/>
            <person name="Nakamura H."/>
            <person name="Ohtoshi R."/>
            <person name="Tomita M."/>
            <person name="Numata K."/>
            <person name="Arakawa K."/>
        </authorList>
    </citation>
    <scope>NUCLEOTIDE SEQUENCE [LARGE SCALE GENOMIC DNA]</scope>
</reference>
<evidence type="ECO:0000256" key="2">
    <source>
        <dbReference type="SAM" id="SignalP"/>
    </source>
</evidence>
<dbReference type="Proteomes" id="UP000299102">
    <property type="component" value="Unassembled WGS sequence"/>
</dbReference>
<keyword evidence="2" id="KW-0732">Signal</keyword>
<evidence type="ECO:0000256" key="1">
    <source>
        <dbReference type="ARBA" id="ARBA00023180"/>
    </source>
</evidence>
<evidence type="ECO:0000313" key="4">
    <source>
        <dbReference type="EMBL" id="GBP82919.1"/>
    </source>
</evidence>
<dbReference type="Pfam" id="PF00135">
    <property type="entry name" value="COesterase"/>
    <property type="match status" value="1"/>
</dbReference>
<dbReference type="AlphaFoldDB" id="A0A4C1Z7P2"/>
<name>A0A4C1Z7P2_EUMVA</name>
<organism evidence="4 5">
    <name type="scientific">Eumeta variegata</name>
    <name type="common">Bagworm moth</name>
    <name type="synonym">Eumeta japonica</name>
    <dbReference type="NCBI Taxonomy" id="151549"/>
    <lineage>
        <taxon>Eukaryota</taxon>
        <taxon>Metazoa</taxon>
        <taxon>Ecdysozoa</taxon>
        <taxon>Arthropoda</taxon>
        <taxon>Hexapoda</taxon>
        <taxon>Insecta</taxon>
        <taxon>Pterygota</taxon>
        <taxon>Neoptera</taxon>
        <taxon>Endopterygota</taxon>
        <taxon>Lepidoptera</taxon>
        <taxon>Glossata</taxon>
        <taxon>Ditrysia</taxon>
        <taxon>Tineoidea</taxon>
        <taxon>Psychidae</taxon>
        <taxon>Oiketicinae</taxon>
        <taxon>Eumeta</taxon>
    </lineage>
</organism>
<dbReference type="Gene3D" id="3.40.50.1820">
    <property type="entry name" value="alpha/beta hydrolase"/>
    <property type="match status" value="1"/>
</dbReference>
<keyword evidence="5" id="KW-1185">Reference proteome</keyword>